<dbReference type="AlphaFoldDB" id="A0A5N6ERP2"/>
<sequence length="135" mass="15173">MLTPPPCCRLIGGLLVRVSRGSRLSFRWHFRSRTLDILIASCGSSRVNSFASCICMPGIEMLERMSSAVSLAPRSYTSTGLFRIGHHRLIRQDHRGVVESTHHVPNSYHKLTFALDRCTLLCLVKVQYGLGLYLI</sequence>
<protein>
    <submittedName>
        <fullName evidence="1">Uncharacterized protein</fullName>
    </submittedName>
</protein>
<gene>
    <name evidence="1" type="ORF">BDV33DRAFT_106512</name>
</gene>
<dbReference type="Proteomes" id="UP000326799">
    <property type="component" value="Unassembled WGS sequence"/>
</dbReference>
<evidence type="ECO:0000313" key="2">
    <source>
        <dbReference type="Proteomes" id="UP000326799"/>
    </source>
</evidence>
<evidence type="ECO:0000313" key="1">
    <source>
        <dbReference type="EMBL" id="KAB8219685.1"/>
    </source>
</evidence>
<accession>A0A5N6ERP2</accession>
<proteinExistence type="predicted"/>
<name>A0A5N6ERP2_9EURO</name>
<keyword evidence="2" id="KW-1185">Reference proteome</keyword>
<organism evidence="1 2">
    <name type="scientific">Aspergillus novoparasiticus</name>
    <dbReference type="NCBI Taxonomy" id="986946"/>
    <lineage>
        <taxon>Eukaryota</taxon>
        <taxon>Fungi</taxon>
        <taxon>Dikarya</taxon>
        <taxon>Ascomycota</taxon>
        <taxon>Pezizomycotina</taxon>
        <taxon>Eurotiomycetes</taxon>
        <taxon>Eurotiomycetidae</taxon>
        <taxon>Eurotiales</taxon>
        <taxon>Aspergillaceae</taxon>
        <taxon>Aspergillus</taxon>
        <taxon>Aspergillus subgen. Circumdati</taxon>
    </lineage>
</organism>
<dbReference type="EMBL" id="ML733436">
    <property type="protein sequence ID" value="KAB8219685.1"/>
    <property type="molecule type" value="Genomic_DNA"/>
</dbReference>
<reference evidence="1 2" key="1">
    <citation type="submission" date="2019-04" db="EMBL/GenBank/DDBJ databases">
        <title>Fungal friends and foes A comparative genomics study of 23 Aspergillus species from section Flavi.</title>
        <authorList>
            <consortium name="DOE Joint Genome Institute"/>
            <person name="Kjaerbolling I."/>
            <person name="Vesth T.C."/>
            <person name="Frisvad J.C."/>
            <person name="Nybo J.L."/>
            <person name="Theobald S."/>
            <person name="Kildgaard S."/>
            <person name="Petersen T.I."/>
            <person name="Kuo A."/>
            <person name="Sato A."/>
            <person name="Lyhne E.K."/>
            <person name="Kogle M.E."/>
            <person name="Wiebenga A."/>
            <person name="Kun R.S."/>
            <person name="Lubbers R.J."/>
            <person name="Makela M.R."/>
            <person name="Barry K."/>
            <person name="Chovatia M."/>
            <person name="Clum A."/>
            <person name="Daum C."/>
            <person name="Haridas S."/>
            <person name="He G."/>
            <person name="LaButti K."/>
            <person name="Lipzen A."/>
            <person name="Mondo S."/>
            <person name="Pangilinan J."/>
            <person name="Riley R."/>
            <person name="Salamov A."/>
            <person name="Simmons B.A."/>
            <person name="Magnuson J.K."/>
            <person name="Henrissat B."/>
            <person name="Mortensen U.H."/>
            <person name="Larsen T.O."/>
            <person name="De vries R.P."/>
            <person name="Grigoriev I.V."/>
            <person name="Machida M."/>
            <person name="Baker S.E."/>
            <person name="Andersen M.R."/>
        </authorList>
    </citation>
    <scope>NUCLEOTIDE SEQUENCE [LARGE SCALE GENOMIC DNA]</scope>
    <source>
        <strain evidence="1 2">CBS 126849</strain>
    </source>
</reference>